<dbReference type="EMBL" id="JBANBB010000001">
    <property type="protein sequence ID" value="MEK0306061.1"/>
    <property type="molecule type" value="Genomic_DNA"/>
</dbReference>
<keyword evidence="1 3" id="KW-0413">Isomerase</keyword>
<organism evidence="3 4">
    <name type="scientific">Bifidobacterium favimelis</name>
    <dbReference type="NCBI Taxonomy" id="3122979"/>
    <lineage>
        <taxon>Bacteria</taxon>
        <taxon>Bacillati</taxon>
        <taxon>Actinomycetota</taxon>
        <taxon>Actinomycetes</taxon>
        <taxon>Bifidobacteriales</taxon>
        <taxon>Bifidobacteriaceae</taxon>
        <taxon>Bifidobacterium</taxon>
    </lineage>
</organism>
<keyword evidence="4" id="KW-1185">Reference proteome</keyword>
<dbReference type="Proteomes" id="UP001373159">
    <property type="component" value="Unassembled WGS sequence"/>
</dbReference>
<evidence type="ECO:0000313" key="4">
    <source>
        <dbReference type="Proteomes" id="UP001373159"/>
    </source>
</evidence>
<dbReference type="EC" id="5.4.99.5" evidence="3"/>
<dbReference type="RefSeq" id="WP_340468599.1">
    <property type="nucleotide sequence ID" value="NZ_JBANBB010000001.1"/>
</dbReference>
<reference evidence="3 4" key="1">
    <citation type="submission" date="2024-02" db="EMBL/GenBank/DDBJ databases">
        <title>Bifidobacterium honeyensis sp. nov., isolated from the comb honey.</title>
        <authorList>
            <person name="Liu W."/>
            <person name="Li Y."/>
        </authorList>
    </citation>
    <scope>NUCLEOTIDE SEQUENCE [LARGE SCALE GENOMIC DNA]</scope>
    <source>
        <strain evidence="3 4">IMAU50988</strain>
    </source>
</reference>
<sequence length="127" mass="13680">MSENGMETTIDGEVKSPDQVAASCAQEVVELRSAVDNIDAAVIHMLAERFRVTDMIGGLKARAGFAATDSRRESDQVARLRTLADECGLDADMAEAYLHLVADAAKRNHIRLACETNQPMWGAEGGC</sequence>
<evidence type="ECO:0000313" key="3">
    <source>
        <dbReference type="EMBL" id="MEK0306061.1"/>
    </source>
</evidence>
<dbReference type="InterPro" id="IPR036979">
    <property type="entry name" value="CM_dom_sf"/>
</dbReference>
<dbReference type="PROSITE" id="PS51168">
    <property type="entry name" value="CHORISMATE_MUT_2"/>
    <property type="match status" value="1"/>
</dbReference>
<dbReference type="Pfam" id="PF01817">
    <property type="entry name" value="CM_2"/>
    <property type="match status" value="1"/>
</dbReference>
<evidence type="ECO:0000259" key="2">
    <source>
        <dbReference type="PROSITE" id="PS51168"/>
    </source>
</evidence>
<proteinExistence type="predicted"/>
<comment type="caution">
    <text evidence="3">The sequence shown here is derived from an EMBL/GenBank/DDBJ whole genome shotgun (WGS) entry which is preliminary data.</text>
</comment>
<accession>A0ABU8ZLE6</accession>
<dbReference type="InterPro" id="IPR036263">
    <property type="entry name" value="Chorismate_II_sf"/>
</dbReference>
<dbReference type="PANTHER" id="PTHR38041:SF1">
    <property type="entry name" value="CHORISMATE MUTASE"/>
    <property type="match status" value="1"/>
</dbReference>
<dbReference type="SUPFAM" id="SSF48600">
    <property type="entry name" value="Chorismate mutase II"/>
    <property type="match status" value="1"/>
</dbReference>
<dbReference type="SMART" id="SM00830">
    <property type="entry name" value="CM_2"/>
    <property type="match status" value="1"/>
</dbReference>
<gene>
    <name evidence="3" type="ORF">V8P97_01020</name>
</gene>
<name>A0ABU8ZLE6_9BIFI</name>
<dbReference type="InterPro" id="IPR051331">
    <property type="entry name" value="Chorismate_mutase-related"/>
</dbReference>
<evidence type="ECO:0000256" key="1">
    <source>
        <dbReference type="ARBA" id="ARBA00023235"/>
    </source>
</evidence>
<protein>
    <submittedName>
        <fullName evidence="3">Chorismate mutase</fullName>
        <ecNumber evidence="3">5.4.99.5</ecNumber>
    </submittedName>
</protein>
<dbReference type="GO" id="GO:0004106">
    <property type="term" value="F:chorismate mutase activity"/>
    <property type="evidence" value="ECO:0007669"/>
    <property type="project" value="UniProtKB-EC"/>
</dbReference>
<dbReference type="Gene3D" id="1.20.59.10">
    <property type="entry name" value="Chorismate mutase"/>
    <property type="match status" value="1"/>
</dbReference>
<dbReference type="InterPro" id="IPR002701">
    <property type="entry name" value="CM_II_prokaryot"/>
</dbReference>
<feature type="domain" description="Chorismate mutase" evidence="2">
    <location>
        <begin position="22"/>
        <end position="113"/>
    </location>
</feature>
<dbReference type="PANTHER" id="PTHR38041">
    <property type="entry name" value="CHORISMATE MUTASE"/>
    <property type="match status" value="1"/>
</dbReference>